<evidence type="ECO:0000313" key="6">
    <source>
        <dbReference type="EMBL" id="BCS22037.1"/>
    </source>
</evidence>
<evidence type="ECO:0000256" key="3">
    <source>
        <dbReference type="ARBA" id="ARBA00023015"/>
    </source>
</evidence>
<dbReference type="GeneID" id="64972042"/>
<dbReference type="PANTHER" id="PTHR47660">
    <property type="entry name" value="TRANSCRIPTION FACTOR WITH C2H2 AND ZN(2)-CYS(6) DNA BINDING DOMAIN (EUROFUNG)-RELATED-RELATED"/>
    <property type="match status" value="1"/>
</dbReference>
<name>A0A7R7XIQ7_9EURO</name>
<organism evidence="6 7">
    <name type="scientific">Aspergillus puulaauensis</name>
    <dbReference type="NCBI Taxonomy" id="1220207"/>
    <lineage>
        <taxon>Eukaryota</taxon>
        <taxon>Fungi</taxon>
        <taxon>Dikarya</taxon>
        <taxon>Ascomycota</taxon>
        <taxon>Pezizomycotina</taxon>
        <taxon>Eurotiomycetes</taxon>
        <taxon>Eurotiomycetidae</taxon>
        <taxon>Eurotiales</taxon>
        <taxon>Aspergillaceae</taxon>
        <taxon>Aspergillus</taxon>
    </lineage>
</organism>
<keyword evidence="1" id="KW-0479">Metal-binding</keyword>
<evidence type="ECO:0000256" key="2">
    <source>
        <dbReference type="ARBA" id="ARBA00022833"/>
    </source>
</evidence>
<evidence type="ECO:0000256" key="4">
    <source>
        <dbReference type="ARBA" id="ARBA00023163"/>
    </source>
</evidence>
<sequence length="397" mass="44197">MQWETYIQSNGSPSITAIKASLIGQILGFLMGRPKDLLGIDIFNGSIIAWARKARLFSIDEEDVGVGKLQGDDESINAAWRPWADLEERKRIVLAIHLQDAELAKLHNHEPILRHAPEKLPQISSPDLFAAPSAATWKEIYIMTRLPSPRPEIPRMSPAACNGFLTCAILESICALAYENRDCPTSWPLASRKCLDLLIEHYQTSIITTNPTRSSKSDPFCLAILWHSICMRLFTRFDELERACGRDGEAAALKARVYATSWAGSPDATRTLLHAALIQNHFQSLSVGVEPAIHVPMALYYCGIAWTCFTRFGSAASIRPPDAGESPERLDFPEMRSLNINQTQLVNDATNGIQWGKPESPAYFRIVDLLGRITHWRVSGSFASTLLLLVEDVPDLF</sequence>
<accession>A0A7R7XIQ7</accession>
<dbReference type="KEGG" id="apuu:APUU_30262A"/>
<dbReference type="EMBL" id="AP024445">
    <property type="protein sequence ID" value="BCS22037.1"/>
    <property type="molecule type" value="Genomic_DNA"/>
</dbReference>
<reference evidence="6" key="1">
    <citation type="submission" date="2021-01" db="EMBL/GenBank/DDBJ databases">
        <authorList>
            <consortium name="Aspergillus puulaauensis MK2 genome sequencing consortium"/>
            <person name="Kazuki M."/>
            <person name="Futagami T."/>
        </authorList>
    </citation>
    <scope>NUCLEOTIDE SEQUENCE</scope>
    <source>
        <strain evidence="6">MK2</strain>
    </source>
</reference>
<reference evidence="6" key="2">
    <citation type="submission" date="2021-02" db="EMBL/GenBank/DDBJ databases">
        <title>Aspergillus puulaauensis MK2 genome sequence.</title>
        <authorList>
            <person name="Futagami T."/>
            <person name="Mori K."/>
            <person name="Kadooka C."/>
            <person name="Tanaka T."/>
        </authorList>
    </citation>
    <scope>NUCLEOTIDE SEQUENCE</scope>
    <source>
        <strain evidence="6">MK2</strain>
    </source>
</reference>
<dbReference type="AlphaFoldDB" id="A0A7R7XIQ7"/>
<dbReference type="RefSeq" id="XP_041554231.1">
    <property type="nucleotide sequence ID" value="XM_041701335.1"/>
</dbReference>
<dbReference type="GO" id="GO:0046872">
    <property type="term" value="F:metal ion binding"/>
    <property type="evidence" value="ECO:0007669"/>
    <property type="project" value="UniProtKB-KW"/>
</dbReference>
<dbReference type="Proteomes" id="UP000654913">
    <property type="component" value="Chromosome 3"/>
</dbReference>
<dbReference type="PANTHER" id="PTHR47660:SF2">
    <property type="entry name" value="TRANSCRIPTION FACTOR WITH C2H2 AND ZN(2)-CYS(6) DNA BINDING DOMAIN (EUROFUNG)"/>
    <property type="match status" value="1"/>
</dbReference>
<evidence type="ECO:0000256" key="1">
    <source>
        <dbReference type="ARBA" id="ARBA00022723"/>
    </source>
</evidence>
<keyword evidence="2" id="KW-0862">Zinc</keyword>
<evidence type="ECO:0000256" key="5">
    <source>
        <dbReference type="ARBA" id="ARBA00023242"/>
    </source>
</evidence>
<keyword evidence="5" id="KW-0539">Nucleus</keyword>
<keyword evidence="7" id="KW-1185">Reference proteome</keyword>
<protein>
    <recommendedName>
        <fullName evidence="8">Transcription factor domain-containing protein</fullName>
    </recommendedName>
</protein>
<keyword evidence="3" id="KW-0805">Transcription regulation</keyword>
<evidence type="ECO:0000313" key="7">
    <source>
        <dbReference type="Proteomes" id="UP000654913"/>
    </source>
</evidence>
<dbReference type="OrthoDB" id="10018191at2759"/>
<gene>
    <name evidence="6" type="ORF">APUU_30262A</name>
</gene>
<evidence type="ECO:0008006" key="8">
    <source>
        <dbReference type="Google" id="ProtNLM"/>
    </source>
</evidence>
<keyword evidence="4" id="KW-0804">Transcription</keyword>
<proteinExistence type="predicted"/>